<protein>
    <submittedName>
        <fullName evidence="2">Uncharacterized protein</fullName>
    </submittedName>
</protein>
<accession>A0ABS4P2J8</accession>
<keyword evidence="1" id="KW-0472">Membrane</keyword>
<gene>
    <name evidence="2" type="ORF">J2125_000061</name>
</gene>
<keyword evidence="1" id="KW-1133">Transmembrane helix</keyword>
<name>A0ABS4P2J8_9GAMM</name>
<dbReference type="EMBL" id="JAGGMQ010000001">
    <property type="protein sequence ID" value="MBP2166869.1"/>
    <property type="molecule type" value="Genomic_DNA"/>
</dbReference>
<reference evidence="3" key="1">
    <citation type="submission" date="2023-07" db="EMBL/GenBank/DDBJ databases">
        <title>Genome mining of underrepresented organisms for secondary metabolites.</title>
        <authorList>
            <person name="D'Agostino P.M."/>
        </authorList>
    </citation>
    <scope>NUCLEOTIDE SEQUENCE [LARGE SCALE GENOMIC DNA]</scope>
    <source>
        <strain evidence="3">WS4403</strain>
    </source>
</reference>
<proteinExistence type="predicted"/>
<feature type="transmembrane region" description="Helical" evidence="1">
    <location>
        <begin position="122"/>
        <end position="145"/>
    </location>
</feature>
<evidence type="ECO:0000256" key="1">
    <source>
        <dbReference type="SAM" id="Phobius"/>
    </source>
</evidence>
<evidence type="ECO:0000313" key="2">
    <source>
        <dbReference type="EMBL" id="MBP2166869.1"/>
    </source>
</evidence>
<comment type="caution">
    <text evidence="2">The sequence shown here is derived from an EMBL/GenBank/DDBJ whole genome shotgun (WGS) entry which is preliminary data.</text>
</comment>
<evidence type="ECO:0000313" key="3">
    <source>
        <dbReference type="Proteomes" id="UP001195624"/>
    </source>
</evidence>
<sequence length="215" mass="24549">MLDAKELANRMADAINVKSNFLRSFAGGALELPVDLYYLGYDFFDTENRTANSYDTERAIRLVKHGLANRKGIEKIANIIIHRYLDKVDVEKIKHIGVNSAGSLAGSIMTNRLILGNIGSMFAANLVAKMLIGFSFSTLIGLGAFQSRAIYTSRELKQRDQELQNYLQRLGDLDLLYFLIEKRVKPFEDVTAIWAKNRRLFDEISQYFLQKMRLQ</sequence>
<organism evidence="2 3">
    <name type="scientific">Winslowiella toletana</name>
    <dbReference type="NCBI Taxonomy" id="92490"/>
    <lineage>
        <taxon>Bacteria</taxon>
        <taxon>Pseudomonadati</taxon>
        <taxon>Pseudomonadota</taxon>
        <taxon>Gammaproteobacteria</taxon>
        <taxon>Enterobacterales</taxon>
        <taxon>Erwiniaceae</taxon>
        <taxon>Winslowiella</taxon>
    </lineage>
</organism>
<dbReference type="RefSeq" id="WP_017799893.1">
    <property type="nucleotide sequence ID" value="NZ_JAGGMQ010000001.1"/>
</dbReference>
<dbReference type="Proteomes" id="UP001195624">
    <property type="component" value="Unassembled WGS sequence"/>
</dbReference>
<keyword evidence="1" id="KW-0812">Transmembrane</keyword>
<keyword evidence="3" id="KW-1185">Reference proteome</keyword>